<dbReference type="AlphaFoldDB" id="A0AAV5UHZ2"/>
<dbReference type="Pfam" id="PF05918">
    <property type="entry name" value="API5"/>
    <property type="match status" value="1"/>
</dbReference>
<name>A0AAV5UHZ2_9BILA</name>
<protein>
    <submittedName>
        <fullName evidence="1">Uncharacterized protein</fullName>
    </submittedName>
</protein>
<dbReference type="InterPro" id="IPR008383">
    <property type="entry name" value="API5"/>
</dbReference>
<accession>A0AAV5UHZ2</accession>
<dbReference type="InterPro" id="IPR016024">
    <property type="entry name" value="ARM-type_fold"/>
</dbReference>
<sequence>MELEEVDKQLSVDSIPDIFNTSSLLDRPKYQSEERYQFLIDAAKNGSERCQILAVKFMLKFYDLFPNKQAEASKIALSLMNINEENLRLTLLKDLHIVGTTGGFIKPVVELYLQCTMSNIEEERFTSYDGLVQFLHKHWLEVASCIRDLLNKEHSAKNRKMVLEFLNDRMRIIPLAMYKDANVLEMLESIFKEEFSRANLTYVDSLIIYLGNSILMDNFEKQQSISQHFIETLLVPSYVPAYLEEPATTTAKSTSVNAELDSILVRLTILQQMTTILRQRNDKANDWFFFVVNNIDQIFKLPEDKQYRALRAFAQFTTCCSNTLDDDHVDKLFKIIQDLVPSIDPDADTITLPKIDLHRLEPCCIALYNLRHIPSIGAKMHENVSQEFRKRMRFLVRYCQLKSTEFKRMVEELGDIPMRKEMNALVAAATSTGLFAIEIVKPVHLWEMKPRPSWKSCWITKVTARTPKRIKKHSTPVITL</sequence>
<comment type="caution">
    <text evidence="1">The sequence shown here is derived from an EMBL/GenBank/DDBJ whole genome shotgun (WGS) entry which is preliminary data.</text>
</comment>
<gene>
    <name evidence="1" type="ORF">PENTCL1PPCAC_28401</name>
</gene>
<organism evidence="1 2">
    <name type="scientific">Pristionchus entomophagus</name>
    <dbReference type="NCBI Taxonomy" id="358040"/>
    <lineage>
        <taxon>Eukaryota</taxon>
        <taxon>Metazoa</taxon>
        <taxon>Ecdysozoa</taxon>
        <taxon>Nematoda</taxon>
        <taxon>Chromadorea</taxon>
        <taxon>Rhabditida</taxon>
        <taxon>Rhabditina</taxon>
        <taxon>Diplogasteromorpha</taxon>
        <taxon>Diplogasteroidea</taxon>
        <taxon>Neodiplogasteridae</taxon>
        <taxon>Pristionchus</taxon>
    </lineage>
</organism>
<keyword evidence="2" id="KW-1185">Reference proteome</keyword>
<evidence type="ECO:0000313" key="2">
    <source>
        <dbReference type="Proteomes" id="UP001432027"/>
    </source>
</evidence>
<reference evidence="1" key="1">
    <citation type="submission" date="2023-10" db="EMBL/GenBank/DDBJ databases">
        <title>Genome assembly of Pristionchus species.</title>
        <authorList>
            <person name="Yoshida K."/>
            <person name="Sommer R.J."/>
        </authorList>
    </citation>
    <scope>NUCLEOTIDE SEQUENCE</scope>
    <source>
        <strain evidence="1">RS0144</strain>
    </source>
</reference>
<dbReference type="SUPFAM" id="SSF48371">
    <property type="entry name" value="ARM repeat"/>
    <property type="match status" value="1"/>
</dbReference>
<evidence type="ECO:0000313" key="1">
    <source>
        <dbReference type="EMBL" id="GMT06227.1"/>
    </source>
</evidence>
<dbReference type="EMBL" id="BTSX01000006">
    <property type="protein sequence ID" value="GMT06227.1"/>
    <property type="molecule type" value="Genomic_DNA"/>
</dbReference>
<proteinExistence type="predicted"/>
<dbReference type="Proteomes" id="UP001432027">
    <property type="component" value="Unassembled WGS sequence"/>
</dbReference>